<dbReference type="NCBIfam" id="TIGR01578">
    <property type="entry name" value="MiaB-like-B"/>
    <property type="match status" value="1"/>
</dbReference>
<keyword evidence="7 11" id="KW-0479">Metal-binding</keyword>
<evidence type="ECO:0000259" key="13">
    <source>
        <dbReference type="PROSITE" id="PS51449"/>
    </source>
</evidence>
<feature type="domain" description="Radical SAM core" evidence="14">
    <location>
        <begin position="141"/>
        <end position="370"/>
    </location>
</feature>
<sequence>MIKLKIYIEGYGCTLNTADTEIIKNSVNEFEDFELTDNVDDSDIIVINTCIVRQETEHRMISRIEYFKSLDKKVVVAGCMAKALSKKIENLADVLIMPREAQHSGNILKDKLLKDCFEKNNESTQNLNFEDRLNEKIKKVSSQGLITALPICEGCLGSCTYCIVKRARGNLVSYDRDLIVKKAEELVKTGTKCLLVTAQDTACYGLDNNDNLSNLINDISEIPEKFAMRIGMMHAKFAEPILDELIESFKSEKVVKFLHLPIQSGDDQVLKDMNRNYTVDEFISVLNEFKSKIKNLNFTTDVIVGFPTETEEAFQNTLEIVKKIKPDFTHAAKYSQRKYTKAAVLKQVDTKIRKERSEILNELRRELSYENNKRHIGETFEILVTKDNMGVTDNCKNVIFEEPTKIGEFKRAKITGAKTFGLSGKLIN</sequence>
<evidence type="ECO:0000256" key="9">
    <source>
        <dbReference type="ARBA" id="ARBA00023014"/>
    </source>
</evidence>
<comment type="catalytic activity">
    <reaction evidence="10 11">
        <text>N(6)-L-threonylcarbamoyladenosine(37) in tRNA + (sulfur carrier)-SH + AH2 + 2 S-adenosyl-L-methionine = 2-methylsulfanyl-N(6)-L-threonylcarbamoyladenosine(37) in tRNA + (sulfur carrier)-H + 5'-deoxyadenosine + L-methionine + A + S-adenosyl-L-homocysteine + 2 H(+)</text>
        <dbReference type="Rhea" id="RHEA:37075"/>
        <dbReference type="Rhea" id="RHEA-COMP:10163"/>
        <dbReference type="Rhea" id="RHEA-COMP:11092"/>
        <dbReference type="Rhea" id="RHEA-COMP:14737"/>
        <dbReference type="Rhea" id="RHEA-COMP:14739"/>
        <dbReference type="ChEBI" id="CHEBI:13193"/>
        <dbReference type="ChEBI" id="CHEBI:15378"/>
        <dbReference type="ChEBI" id="CHEBI:17319"/>
        <dbReference type="ChEBI" id="CHEBI:17499"/>
        <dbReference type="ChEBI" id="CHEBI:29917"/>
        <dbReference type="ChEBI" id="CHEBI:57844"/>
        <dbReference type="ChEBI" id="CHEBI:57856"/>
        <dbReference type="ChEBI" id="CHEBI:59789"/>
        <dbReference type="ChEBI" id="CHEBI:64428"/>
        <dbReference type="ChEBI" id="CHEBI:74418"/>
        <dbReference type="ChEBI" id="CHEBI:74420"/>
        <dbReference type="EC" id="2.8.4.5"/>
    </reaction>
</comment>
<proteinExistence type="inferred from homology"/>
<dbReference type="FunFam" id="3.80.30.20:FF:000002">
    <property type="entry name" value="threonylcarbamoyladenosine tRNA methylthiotransferase isoform X2"/>
    <property type="match status" value="1"/>
</dbReference>
<reference evidence="16" key="1">
    <citation type="journal article" date="2018" name="Genome Announc.">
        <title>Complete Genome Sequence of the Methanococcus maripaludis Type Strain JJ (DSM 2067), a Model for Selenoprotein Synthesis in Archaea.</title>
        <authorList>
            <person name="Poehlein A."/>
            <person name="Heym D."/>
            <person name="Quitzke V."/>
            <person name="Fersch J."/>
            <person name="Daniel R."/>
            <person name="Rother M."/>
        </authorList>
    </citation>
    <scope>NUCLEOTIDE SEQUENCE [LARGE SCALE GENOMIC DNA]</scope>
    <source>
        <strain evidence="16">DSM 2067</strain>
    </source>
</reference>
<dbReference type="InterPro" id="IPR013848">
    <property type="entry name" value="Methylthiotransferase_N"/>
</dbReference>
<dbReference type="InterPro" id="IPR006466">
    <property type="entry name" value="MiaB-like_arc_euk"/>
</dbReference>
<evidence type="ECO:0000256" key="4">
    <source>
        <dbReference type="ARBA" id="ARBA00022679"/>
    </source>
</evidence>
<dbReference type="PANTHER" id="PTHR11918:SF45">
    <property type="entry name" value="THREONYLCARBAMOYLADENOSINE TRNA METHYLTHIOTRANSFERASE"/>
    <property type="match status" value="1"/>
</dbReference>
<dbReference type="InterPro" id="IPR038135">
    <property type="entry name" value="Methylthiotransferase_N_sf"/>
</dbReference>
<dbReference type="Pfam" id="PF00919">
    <property type="entry name" value="UPF0004"/>
    <property type="match status" value="1"/>
</dbReference>
<dbReference type="FunFam" id="3.40.50.12160:FF:000003">
    <property type="entry name" value="CDK5 regulatory subunit-associated protein 1"/>
    <property type="match status" value="1"/>
</dbReference>
<feature type="domain" description="TRAM" evidence="12">
    <location>
        <begin position="373"/>
        <end position="428"/>
    </location>
</feature>
<evidence type="ECO:0000256" key="10">
    <source>
        <dbReference type="ARBA" id="ARBA00051661"/>
    </source>
</evidence>
<dbReference type="SFLD" id="SFLDG01082">
    <property type="entry name" value="B12-binding_domain_containing"/>
    <property type="match status" value="1"/>
</dbReference>
<evidence type="ECO:0000313" key="15">
    <source>
        <dbReference type="EMBL" id="AVB76041.1"/>
    </source>
</evidence>
<keyword evidence="8 11" id="KW-0408">Iron</keyword>
<evidence type="ECO:0000256" key="6">
    <source>
        <dbReference type="ARBA" id="ARBA00022694"/>
    </source>
</evidence>
<evidence type="ECO:0000259" key="12">
    <source>
        <dbReference type="PROSITE" id="PS50926"/>
    </source>
</evidence>
<evidence type="ECO:0000259" key="14">
    <source>
        <dbReference type="PROSITE" id="PS51918"/>
    </source>
</evidence>
<dbReference type="InterPro" id="IPR002792">
    <property type="entry name" value="TRAM_dom"/>
</dbReference>
<dbReference type="GO" id="GO:0046872">
    <property type="term" value="F:metal ion binding"/>
    <property type="evidence" value="ECO:0007669"/>
    <property type="project" value="UniProtKB-UniRule"/>
</dbReference>
<keyword evidence="6 11" id="KW-0819">tRNA processing</keyword>
<keyword evidence="3 11" id="KW-0004">4Fe-4S</keyword>
<evidence type="ECO:0000256" key="5">
    <source>
        <dbReference type="ARBA" id="ARBA00022691"/>
    </source>
</evidence>
<dbReference type="GO" id="GO:0051539">
    <property type="term" value="F:4 iron, 4 sulfur cluster binding"/>
    <property type="evidence" value="ECO:0007669"/>
    <property type="project" value="UniProtKB-UniRule"/>
</dbReference>
<comment type="similarity">
    <text evidence="2 11">Belongs to the methylthiotransferase family. CDKAL1 subfamily.</text>
</comment>
<evidence type="ECO:0000256" key="8">
    <source>
        <dbReference type="ARBA" id="ARBA00023004"/>
    </source>
</evidence>
<dbReference type="PROSITE" id="PS01278">
    <property type="entry name" value="MTTASE_RADICAL"/>
    <property type="match status" value="1"/>
</dbReference>
<name>A0A2L1C9H8_METMI</name>
<dbReference type="Pfam" id="PF04055">
    <property type="entry name" value="Radical_SAM"/>
    <property type="match status" value="1"/>
</dbReference>
<evidence type="ECO:0000256" key="11">
    <source>
        <dbReference type="RuleBase" id="RU368081"/>
    </source>
</evidence>
<dbReference type="SUPFAM" id="SSF102114">
    <property type="entry name" value="Radical SAM enzymes"/>
    <property type="match status" value="1"/>
</dbReference>
<dbReference type="GO" id="GO:0035598">
    <property type="term" value="F:tRNA (N(6)-L-threonylcarbamoyladenosine(37)-C(2))-methylthiotransferase activity"/>
    <property type="evidence" value="ECO:0007669"/>
    <property type="project" value="UniProtKB-UniRule"/>
</dbReference>
<dbReference type="SFLD" id="SFLDS00029">
    <property type="entry name" value="Radical_SAM"/>
    <property type="match status" value="1"/>
</dbReference>
<dbReference type="KEGG" id="mmad:MMJJ_06250"/>
<evidence type="ECO:0000256" key="7">
    <source>
        <dbReference type="ARBA" id="ARBA00022723"/>
    </source>
</evidence>
<dbReference type="PANTHER" id="PTHR11918">
    <property type="entry name" value="RADICAL SAM PROTEINS"/>
    <property type="match status" value="1"/>
</dbReference>
<dbReference type="Gene3D" id="3.80.30.20">
    <property type="entry name" value="tm_1862 like domain"/>
    <property type="match status" value="1"/>
</dbReference>
<dbReference type="PROSITE" id="PS50926">
    <property type="entry name" value="TRAM"/>
    <property type="match status" value="1"/>
</dbReference>
<dbReference type="EC" id="2.8.4.5" evidence="11"/>
<dbReference type="EMBL" id="CP026606">
    <property type="protein sequence ID" value="AVB76041.1"/>
    <property type="molecule type" value="Genomic_DNA"/>
</dbReference>
<dbReference type="InterPro" id="IPR007197">
    <property type="entry name" value="rSAM"/>
</dbReference>
<dbReference type="Gene3D" id="3.40.50.12160">
    <property type="entry name" value="Methylthiotransferase, N-terminal domain"/>
    <property type="match status" value="1"/>
</dbReference>
<dbReference type="PROSITE" id="PS51449">
    <property type="entry name" value="MTTASE_N"/>
    <property type="match status" value="1"/>
</dbReference>
<gene>
    <name evidence="15" type="primary">miaB_2</name>
    <name evidence="15" type="ORF">MMJJ_06250</name>
</gene>
<keyword evidence="5 11" id="KW-0949">S-adenosyl-L-methionine</keyword>
<organism evidence="15 16">
    <name type="scientific">Methanococcus maripaludis</name>
    <name type="common">Methanococcus deltae</name>
    <dbReference type="NCBI Taxonomy" id="39152"/>
    <lineage>
        <taxon>Archaea</taxon>
        <taxon>Methanobacteriati</taxon>
        <taxon>Methanobacteriota</taxon>
        <taxon>Methanomada group</taxon>
        <taxon>Methanococci</taxon>
        <taxon>Methanococcales</taxon>
        <taxon>Methanococcaceae</taxon>
        <taxon>Methanococcus</taxon>
    </lineage>
</organism>
<dbReference type="PROSITE" id="PS51918">
    <property type="entry name" value="RADICAL_SAM"/>
    <property type="match status" value="1"/>
</dbReference>
<dbReference type="InterPro" id="IPR005839">
    <property type="entry name" value="Methylthiotransferase"/>
</dbReference>
<protein>
    <recommendedName>
        <fullName evidence="11">tRNA-t(6)A37 methylthiotransferase</fullName>
        <ecNumber evidence="11">2.8.4.5</ecNumber>
    </recommendedName>
</protein>
<dbReference type="AlphaFoldDB" id="A0A2L1C9H8"/>
<dbReference type="InterPro" id="IPR058240">
    <property type="entry name" value="rSAM_sf"/>
</dbReference>
<evidence type="ECO:0000256" key="2">
    <source>
        <dbReference type="ARBA" id="ARBA00008616"/>
    </source>
</evidence>
<dbReference type="InterPro" id="IPR023404">
    <property type="entry name" value="rSAM_horseshoe"/>
</dbReference>
<comment type="cofactor">
    <cofactor evidence="11">
        <name>[4Fe-4S] cluster</name>
        <dbReference type="ChEBI" id="CHEBI:49883"/>
    </cofactor>
    <text evidence="11">Binds 1 or 2 [4Fe-4S] cluster. One cluster is coordinated with 3 cysteines and an exchangeable S-adenosyl-L-methionine.</text>
</comment>
<accession>A0A2L1C9H8</accession>
<dbReference type="SMART" id="SM00729">
    <property type="entry name" value="Elp3"/>
    <property type="match status" value="1"/>
</dbReference>
<comment type="function">
    <text evidence="1 11">Catalyzes the methylthiolation of N6-threonylcarbamoyladenosine (t(6)A), leading to the formation of 2-methylthio-N6-threonylcarbamoyladenosine (ms(2)t(6)A) at position 37 in tRNAs that read codons beginning with adenine.</text>
</comment>
<evidence type="ECO:0000313" key="16">
    <source>
        <dbReference type="Proteomes" id="UP000239462"/>
    </source>
</evidence>
<evidence type="ECO:0000256" key="3">
    <source>
        <dbReference type="ARBA" id="ARBA00022485"/>
    </source>
</evidence>
<dbReference type="InterPro" id="IPR006638">
    <property type="entry name" value="Elp3/MiaA/NifB-like_rSAM"/>
</dbReference>
<dbReference type="Proteomes" id="UP000239462">
    <property type="component" value="Chromosome"/>
</dbReference>
<dbReference type="NCBIfam" id="TIGR00089">
    <property type="entry name" value="MiaB/RimO family radical SAM methylthiotransferase"/>
    <property type="match status" value="1"/>
</dbReference>
<feature type="domain" description="MTTase N-terminal" evidence="13">
    <location>
        <begin position="4"/>
        <end position="113"/>
    </location>
</feature>
<keyword evidence="9 11" id="KW-0411">Iron-sulfur</keyword>
<evidence type="ECO:0000256" key="1">
    <source>
        <dbReference type="ARBA" id="ARBA00002399"/>
    </source>
</evidence>
<keyword evidence="4 11" id="KW-0808">Transferase</keyword>
<dbReference type="InterPro" id="IPR020612">
    <property type="entry name" value="Methylthiotransferase_CS"/>
</dbReference>